<dbReference type="EMBL" id="JRPF02000002">
    <property type="protein sequence ID" value="TLD79156.1"/>
    <property type="molecule type" value="Genomic_DNA"/>
</dbReference>
<reference evidence="4" key="3">
    <citation type="submission" date="2015-11" db="EMBL/GenBank/DDBJ databases">
        <authorList>
            <person name="Anvar S.Y."/>
        </authorList>
    </citation>
    <scope>NUCLEOTIDE SEQUENCE [LARGE SCALE GENOMIC DNA]</scope>
</reference>
<dbReference type="Proteomes" id="UP000064525">
    <property type="component" value="Chromosome I"/>
</dbReference>
<dbReference type="EMBL" id="LN907858">
    <property type="protein sequence ID" value="CUU40487.1"/>
    <property type="molecule type" value="Genomic_DNA"/>
</dbReference>
<dbReference type="AlphaFoldDB" id="A0A099UG60"/>
<proteinExistence type="predicted"/>
<dbReference type="PATRIC" id="fig|76936.10.peg.1565"/>
<sequence>MFESIHLDFLANVPQNKVANALFHTEFANPNTFDNAFLSTFKADSLSLAKFFDASFALGFDYSCGEFLSLFDTLHKHHFHIALAPSLSQQSFYAGERFTAIYPSAISFLPLNPNGIIKNCKICLESTQNHAHNHSTRTEADSKKIQENSVRTDCIDSTQSIAFFIPLINQDLLTLNPIKSLIEEIFTTYENVLIFCDISLFLSSLTQEKCAFLRSLMNLRVFFICNGESIGLIRKSGFILSPTQTLSPALKDYNTTQLLRPHLFKAALIALESILATPKAEDSKVQFFESLKAKLQDNIGLFAPLHLSAPNTLALRLKHIKAREIIQALQIEGIYAINGLDCLYGNAKPSFVLQSMGYEEAQCRELISISYVDLKDIESIATSIANAYLQLRQFC</sequence>
<gene>
    <name evidence="1" type="ORF">BN2458_PEG1604</name>
    <name evidence="2" type="ORF">LS75_002320</name>
</gene>
<reference evidence="1" key="2">
    <citation type="submission" date="2015-11" db="EMBL/GenBank/DDBJ databases">
        <authorList>
            <person name="Zhang Y."/>
            <person name="Guo Z."/>
        </authorList>
    </citation>
    <scope>NUCLEOTIDE SEQUENCE</scope>
    <source>
        <strain evidence="1">1</strain>
    </source>
</reference>
<dbReference type="KEGG" id="hty:BN2458_PEG1604"/>
<reference evidence="2 3" key="1">
    <citation type="journal article" date="2014" name="Genome Announc.">
        <title>Draft genome sequences of eight enterohepatic helicobacter species isolated from both laboratory and wild rodents.</title>
        <authorList>
            <person name="Sheh A."/>
            <person name="Shen Z."/>
            <person name="Fox J.G."/>
        </authorList>
    </citation>
    <scope>NUCLEOTIDE SEQUENCE [LARGE SCALE GENOMIC DNA]</scope>
    <source>
        <strain evidence="2 3">MIT 98-6810</strain>
    </source>
</reference>
<evidence type="ECO:0000313" key="1">
    <source>
        <dbReference type="EMBL" id="CUU40487.1"/>
    </source>
</evidence>
<dbReference type="InterPro" id="IPR015424">
    <property type="entry name" value="PyrdxlP-dep_Trfase"/>
</dbReference>
<evidence type="ECO:0000313" key="3">
    <source>
        <dbReference type="Proteomes" id="UP000029925"/>
    </source>
</evidence>
<dbReference type="InterPro" id="IPR015422">
    <property type="entry name" value="PyrdxlP-dep_Trfase_small"/>
</dbReference>
<accession>A0A099UG60</accession>
<dbReference type="OrthoDB" id="5343166at2"/>
<dbReference type="STRING" id="76936.BN2458_PEG1604"/>
<dbReference type="Gene3D" id="3.90.1150.10">
    <property type="entry name" value="Aspartate Aminotransferase, domain 1"/>
    <property type="match status" value="1"/>
</dbReference>
<evidence type="ECO:0000313" key="4">
    <source>
        <dbReference type="Proteomes" id="UP000064525"/>
    </source>
</evidence>
<name>A0A099UG60_9HELI</name>
<dbReference type="Proteomes" id="UP000029925">
    <property type="component" value="Unassembled WGS sequence"/>
</dbReference>
<dbReference type="GeneID" id="78151766"/>
<evidence type="ECO:0000313" key="2">
    <source>
        <dbReference type="EMBL" id="TLD79156.1"/>
    </source>
</evidence>
<dbReference type="SUPFAM" id="SSF53383">
    <property type="entry name" value="PLP-dependent transferases"/>
    <property type="match status" value="1"/>
</dbReference>
<keyword evidence="3" id="KW-1185">Reference proteome</keyword>
<protein>
    <submittedName>
        <fullName evidence="2">Cysteine desulfurase</fullName>
    </submittedName>
    <submittedName>
        <fullName evidence="1">NIFS PROTEIN</fullName>
    </submittedName>
</protein>
<organism evidence="1 4">
    <name type="scientific">Helicobacter typhlonius</name>
    <dbReference type="NCBI Taxonomy" id="76936"/>
    <lineage>
        <taxon>Bacteria</taxon>
        <taxon>Pseudomonadati</taxon>
        <taxon>Campylobacterota</taxon>
        <taxon>Epsilonproteobacteria</taxon>
        <taxon>Campylobacterales</taxon>
        <taxon>Helicobacteraceae</taxon>
        <taxon>Helicobacter</taxon>
    </lineage>
</organism>
<dbReference type="RefSeq" id="WP_034326809.1">
    <property type="nucleotide sequence ID" value="NZ_CAJTQN010000002.1"/>
</dbReference>